<dbReference type="Proteomes" id="UP001620626">
    <property type="component" value="Unassembled WGS sequence"/>
</dbReference>
<comment type="caution">
    <text evidence="3">The sequence shown here is derived from an EMBL/GenBank/DDBJ whole genome shotgun (WGS) entry which is preliminary data.</text>
</comment>
<feature type="compositionally biased region" description="Acidic residues" evidence="1">
    <location>
        <begin position="126"/>
        <end position="159"/>
    </location>
</feature>
<dbReference type="EMBL" id="JBICBT010000040">
    <property type="protein sequence ID" value="KAL3125285.1"/>
    <property type="molecule type" value="Genomic_DNA"/>
</dbReference>
<accession>A0ABD2MCN4</accession>
<proteinExistence type="predicted"/>
<dbReference type="InterPro" id="IPR013320">
    <property type="entry name" value="ConA-like_dom_sf"/>
</dbReference>
<feature type="compositionally biased region" description="Basic residues" evidence="1">
    <location>
        <begin position="164"/>
        <end position="191"/>
    </location>
</feature>
<dbReference type="InterPro" id="IPR044736">
    <property type="entry name" value="Gid1/RanBPM/SPLA_SPRY"/>
</dbReference>
<organism evidence="3 4">
    <name type="scientific">Heterodera trifolii</name>
    <dbReference type="NCBI Taxonomy" id="157864"/>
    <lineage>
        <taxon>Eukaryota</taxon>
        <taxon>Metazoa</taxon>
        <taxon>Ecdysozoa</taxon>
        <taxon>Nematoda</taxon>
        <taxon>Chromadorea</taxon>
        <taxon>Rhabditida</taxon>
        <taxon>Tylenchina</taxon>
        <taxon>Tylenchomorpha</taxon>
        <taxon>Tylenchoidea</taxon>
        <taxon>Heteroderidae</taxon>
        <taxon>Heteroderinae</taxon>
        <taxon>Heterodera</taxon>
    </lineage>
</organism>
<keyword evidence="4" id="KW-1185">Reference proteome</keyword>
<feature type="domain" description="B30.2/SPRY" evidence="2">
    <location>
        <begin position="1"/>
        <end position="100"/>
    </location>
</feature>
<dbReference type="CDD" id="cd12885">
    <property type="entry name" value="SPRY_RanBP_like"/>
    <property type="match status" value="1"/>
</dbReference>
<reference evidence="3 4" key="1">
    <citation type="submission" date="2024-10" db="EMBL/GenBank/DDBJ databases">
        <authorList>
            <person name="Kim D."/>
        </authorList>
    </citation>
    <scope>NUCLEOTIDE SEQUENCE [LARGE SCALE GENOMIC DNA]</scope>
    <source>
        <strain evidence="3">BH-2024</strain>
    </source>
</reference>
<dbReference type="Pfam" id="PF00622">
    <property type="entry name" value="SPRY"/>
    <property type="match status" value="1"/>
</dbReference>
<sequence>MKERNGTYGYRSCGCLTDGHGKKYRDCQFANKNREEYRAGDVVGIGIHFAIRRVIFTKNGVLLNSLLDSDFPSSSVSLYPFVSLYDDGGQIEANFGANKFEFDLTTLKEESFTNSSFEITPLDISSLEDEEDGSSTDISSSEEEEDGSSTDISSSEEEEEKWRRERKKMKKKMRSRKNKMNRRKRMRKRRE</sequence>
<dbReference type="InterPro" id="IPR003877">
    <property type="entry name" value="SPRY_dom"/>
</dbReference>
<dbReference type="AlphaFoldDB" id="A0ABD2MCN4"/>
<evidence type="ECO:0000259" key="2">
    <source>
        <dbReference type="PROSITE" id="PS50188"/>
    </source>
</evidence>
<dbReference type="SUPFAM" id="SSF49899">
    <property type="entry name" value="Concanavalin A-like lectins/glucanases"/>
    <property type="match status" value="1"/>
</dbReference>
<dbReference type="InterPro" id="IPR001870">
    <property type="entry name" value="B30.2/SPRY"/>
</dbReference>
<evidence type="ECO:0000313" key="3">
    <source>
        <dbReference type="EMBL" id="KAL3125285.1"/>
    </source>
</evidence>
<protein>
    <recommendedName>
        <fullName evidence="2">B30.2/SPRY domain-containing protein</fullName>
    </recommendedName>
</protein>
<evidence type="ECO:0000313" key="4">
    <source>
        <dbReference type="Proteomes" id="UP001620626"/>
    </source>
</evidence>
<evidence type="ECO:0000256" key="1">
    <source>
        <dbReference type="SAM" id="MobiDB-lite"/>
    </source>
</evidence>
<dbReference type="Gene3D" id="2.60.120.920">
    <property type="match status" value="1"/>
</dbReference>
<dbReference type="PROSITE" id="PS50188">
    <property type="entry name" value="B302_SPRY"/>
    <property type="match status" value="1"/>
</dbReference>
<gene>
    <name evidence="3" type="ORF">niasHT_000696</name>
</gene>
<name>A0ABD2MCN4_9BILA</name>
<dbReference type="InterPro" id="IPR043136">
    <property type="entry name" value="B30.2/SPRY_sf"/>
</dbReference>
<feature type="region of interest" description="Disordered" evidence="1">
    <location>
        <begin position="123"/>
        <end position="191"/>
    </location>
</feature>